<name>A0A1D1YGB2_9ARAE</name>
<dbReference type="EMBL" id="GDJX01002924">
    <property type="protein sequence ID" value="JAT65012.1"/>
    <property type="molecule type" value="Transcribed_RNA"/>
</dbReference>
<proteinExistence type="predicted"/>
<accession>A0A1D1YGB2</accession>
<dbReference type="AlphaFoldDB" id="A0A1D1YGB2"/>
<sequence>LSLSLSCSSSLYHSYISWFLLATLRSLALVAPGDSGTSGFVSFYCCPCGALKKFSALLLFYVHGMPGWNCHKKCLGTHPDSAAYDKLRRCKVRFGEITEEINLL</sequence>
<protein>
    <submittedName>
        <fullName evidence="1">Pentatricopeptide repeat-containing protein At4g31850, chloroplastic</fullName>
    </submittedName>
</protein>
<reference evidence="1" key="1">
    <citation type="submission" date="2015-07" db="EMBL/GenBank/DDBJ databases">
        <title>Transcriptome Assembly of Anthurium amnicola.</title>
        <authorList>
            <person name="Suzuki J."/>
        </authorList>
    </citation>
    <scope>NUCLEOTIDE SEQUENCE</scope>
</reference>
<evidence type="ECO:0000313" key="1">
    <source>
        <dbReference type="EMBL" id="JAT53674.1"/>
    </source>
</evidence>
<dbReference type="EMBL" id="GDJX01014262">
    <property type="protein sequence ID" value="JAT53674.1"/>
    <property type="molecule type" value="Transcribed_RNA"/>
</dbReference>
<gene>
    <name evidence="1" type="primary">PGR3_1</name>
    <name evidence="2" type="synonym">PGR3_2</name>
    <name evidence="1" type="ORF">g.119556</name>
    <name evidence="2" type="ORF">g.119562</name>
</gene>
<evidence type="ECO:0000313" key="2">
    <source>
        <dbReference type="EMBL" id="JAT65012.1"/>
    </source>
</evidence>
<feature type="non-terminal residue" evidence="1">
    <location>
        <position position="1"/>
    </location>
</feature>
<organism evidence="1">
    <name type="scientific">Anthurium amnicola</name>
    <dbReference type="NCBI Taxonomy" id="1678845"/>
    <lineage>
        <taxon>Eukaryota</taxon>
        <taxon>Viridiplantae</taxon>
        <taxon>Streptophyta</taxon>
        <taxon>Embryophyta</taxon>
        <taxon>Tracheophyta</taxon>
        <taxon>Spermatophyta</taxon>
        <taxon>Magnoliopsida</taxon>
        <taxon>Liliopsida</taxon>
        <taxon>Araceae</taxon>
        <taxon>Pothoideae</taxon>
        <taxon>Potheae</taxon>
        <taxon>Anthurium</taxon>
    </lineage>
</organism>